<keyword evidence="7 11" id="KW-0630">Potassium</keyword>
<dbReference type="Proteomes" id="UP000674938">
    <property type="component" value="Unassembled WGS sequence"/>
</dbReference>
<dbReference type="InterPro" id="IPR003820">
    <property type="entry name" value="KdpC"/>
</dbReference>
<dbReference type="GO" id="GO:0005524">
    <property type="term" value="F:ATP binding"/>
    <property type="evidence" value="ECO:0007669"/>
    <property type="project" value="UniProtKB-UniRule"/>
</dbReference>
<evidence type="ECO:0000256" key="8">
    <source>
        <dbReference type="ARBA" id="ARBA00022989"/>
    </source>
</evidence>
<comment type="subunit">
    <text evidence="11">The system is composed of three essential subunits: KdpA, KdpB and KdpC.</text>
</comment>
<evidence type="ECO:0000256" key="7">
    <source>
        <dbReference type="ARBA" id="ARBA00022958"/>
    </source>
</evidence>
<evidence type="ECO:0000256" key="2">
    <source>
        <dbReference type="ARBA" id="ARBA00022475"/>
    </source>
</evidence>
<dbReference type="PIRSF" id="PIRSF001296">
    <property type="entry name" value="K_ATPase_KdpC"/>
    <property type="match status" value="1"/>
</dbReference>
<gene>
    <name evidence="11" type="primary">kdpC</name>
    <name evidence="12" type="ORF">I6N95_11040</name>
</gene>
<keyword evidence="1 11" id="KW-0813">Transport</keyword>
<keyword evidence="10 11" id="KW-0472">Membrane</keyword>
<keyword evidence="13" id="KW-1185">Reference proteome</keyword>
<comment type="function">
    <text evidence="11">Part of the high-affinity ATP-driven potassium transport (or Kdp) system, which catalyzes the hydrolysis of ATP coupled with the electrogenic transport of potassium into the cytoplasm. This subunit acts as a catalytic chaperone that increases the ATP-binding affinity of the ATP-hydrolyzing subunit KdpB by the formation of a transient KdpB/KdpC/ATP ternary complex.</text>
</comment>
<dbReference type="EMBL" id="JAEEGA010000006">
    <property type="protein sequence ID" value="MBP1041541.1"/>
    <property type="molecule type" value="Genomic_DNA"/>
</dbReference>
<keyword evidence="5 11" id="KW-0547">Nucleotide-binding</keyword>
<keyword evidence="8 11" id="KW-1133">Transmembrane helix</keyword>
<keyword evidence="9 11" id="KW-0406">Ion transport</keyword>
<keyword evidence="6 11" id="KW-0067">ATP-binding</keyword>
<protein>
    <recommendedName>
        <fullName evidence="11">Potassium-transporting ATPase KdpC subunit</fullName>
    </recommendedName>
    <alternativeName>
        <fullName evidence="11">ATP phosphohydrolase [potassium-transporting] C chain</fullName>
    </alternativeName>
    <alternativeName>
        <fullName evidence="11">Potassium-binding and translocating subunit C</fullName>
    </alternativeName>
    <alternativeName>
        <fullName evidence="11">Potassium-translocating ATPase C chain</fullName>
    </alternativeName>
</protein>
<keyword evidence="4 11" id="KW-0812">Transmembrane</keyword>
<dbReference type="HAMAP" id="MF_00276">
    <property type="entry name" value="KdpC"/>
    <property type="match status" value="1"/>
</dbReference>
<proteinExistence type="inferred from homology"/>
<dbReference type="PANTHER" id="PTHR30042">
    <property type="entry name" value="POTASSIUM-TRANSPORTING ATPASE C CHAIN"/>
    <property type="match status" value="1"/>
</dbReference>
<dbReference type="GO" id="GO:0008556">
    <property type="term" value="F:P-type potassium transmembrane transporter activity"/>
    <property type="evidence" value="ECO:0007669"/>
    <property type="project" value="InterPro"/>
</dbReference>
<keyword evidence="3 11" id="KW-0633">Potassium transport</keyword>
<keyword evidence="2 11" id="KW-1003">Cell membrane</keyword>
<accession>A0A940PDJ2</accession>
<feature type="transmembrane region" description="Helical" evidence="11">
    <location>
        <begin position="12"/>
        <end position="38"/>
    </location>
</feature>
<evidence type="ECO:0000256" key="5">
    <source>
        <dbReference type="ARBA" id="ARBA00022741"/>
    </source>
</evidence>
<dbReference type="Pfam" id="PF02669">
    <property type="entry name" value="KdpC"/>
    <property type="match status" value="1"/>
</dbReference>
<evidence type="ECO:0000256" key="6">
    <source>
        <dbReference type="ARBA" id="ARBA00022840"/>
    </source>
</evidence>
<evidence type="ECO:0000313" key="12">
    <source>
        <dbReference type="EMBL" id="MBP1041541.1"/>
    </source>
</evidence>
<evidence type="ECO:0000313" key="13">
    <source>
        <dbReference type="Proteomes" id="UP000674938"/>
    </source>
</evidence>
<name>A0A940PDJ2_9ENTE</name>
<reference evidence="12" key="1">
    <citation type="submission" date="2020-12" db="EMBL/GenBank/DDBJ databases">
        <title>Vagococcus allomyrinae sp. nov. and Enterococcus lavae sp. nov., isolated from the larvae of Allomyrina dichotoma.</title>
        <authorList>
            <person name="Lee S.D."/>
        </authorList>
    </citation>
    <scope>NUCLEOTIDE SEQUENCE</scope>
    <source>
        <strain evidence="12">BWB3-3</strain>
    </source>
</reference>
<evidence type="ECO:0000256" key="9">
    <source>
        <dbReference type="ARBA" id="ARBA00023065"/>
    </source>
</evidence>
<dbReference type="PANTHER" id="PTHR30042:SF2">
    <property type="entry name" value="POTASSIUM-TRANSPORTING ATPASE KDPC SUBUNIT"/>
    <property type="match status" value="1"/>
</dbReference>
<sequence length="188" mass="20409">MKQIKQSWLVSLKMLGIMTVICGGFYTFLVTGMAQVIFPDQANGSVIEASDQTGQKRIVGSNLIGQSFMGAGFLHGRPENEASNLSPVSEEQRDLVMTRITEIKKTNPQGKEIPSELVLASGSGLDPEISLAGAEFQVERIATARQLEPLEVKKVIEKHTSGHVFGKIGIARVNVLGVNLELEGYKIK</sequence>
<dbReference type="GO" id="GO:0005886">
    <property type="term" value="C:plasma membrane"/>
    <property type="evidence" value="ECO:0007669"/>
    <property type="project" value="UniProtKB-SubCell"/>
</dbReference>
<organism evidence="12 13">
    <name type="scientific">Vagococcus allomyrinae</name>
    <dbReference type="NCBI Taxonomy" id="2794353"/>
    <lineage>
        <taxon>Bacteria</taxon>
        <taxon>Bacillati</taxon>
        <taxon>Bacillota</taxon>
        <taxon>Bacilli</taxon>
        <taxon>Lactobacillales</taxon>
        <taxon>Enterococcaceae</taxon>
        <taxon>Vagococcus</taxon>
    </lineage>
</organism>
<evidence type="ECO:0000256" key="3">
    <source>
        <dbReference type="ARBA" id="ARBA00022538"/>
    </source>
</evidence>
<evidence type="ECO:0000256" key="1">
    <source>
        <dbReference type="ARBA" id="ARBA00022448"/>
    </source>
</evidence>
<evidence type="ECO:0000256" key="11">
    <source>
        <dbReference type="HAMAP-Rule" id="MF_00276"/>
    </source>
</evidence>
<comment type="caution">
    <text evidence="12">The sequence shown here is derived from an EMBL/GenBank/DDBJ whole genome shotgun (WGS) entry which is preliminary data.</text>
</comment>
<comment type="subcellular location">
    <subcellularLocation>
        <location evidence="11">Cell membrane</location>
        <topology evidence="11">Single-pass membrane protein</topology>
    </subcellularLocation>
</comment>
<evidence type="ECO:0000256" key="10">
    <source>
        <dbReference type="ARBA" id="ARBA00023136"/>
    </source>
</evidence>
<evidence type="ECO:0000256" key="4">
    <source>
        <dbReference type="ARBA" id="ARBA00022692"/>
    </source>
</evidence>
<dbReference type="RefSeq" id="WP_209527580.1">
    <property type="nucleotide sequence ID" value="NZ_JAEEGA010000006.1"/>
</dbReference>
<comment type="similarity">
    <text evidence="11">Belongs to the KdpC family.</text>
</comment>
<dbReference type="AlphaFoldDB" id="A0A940PDJ2"/>